<dbReference type="InterPro" id="IPR051099">
    <property type="entry name" value="AGR/TXD"/>
</dbReference>
<dbReference type="RefSeq" id="WP_311332037.1">
    <property type="nucleotide sequence ID" value="NZ_JAVRHZ010000001.1"/>
</dbReference>
<organism evidence="4 5">
    <name type="scientific">Patiriisocius hiemis</name>
    <dbReference type="NCBI Taxonomy" id="3075604"/>
    <lineage>
        <taxon>Bacteria</taxon>
        <taxon>Pseudomonadati</taxon>
        <taxon>Bacteroidota</taxon>
        <taxon>Flavobacteriia</taxon>
        <taxon>Flavobacteriales</taxon>
        <taxon>Flavobacteriaceae</taxon>
        <taxon>Patiriisocius</taxon>
    </lineage>
</organism>
<dbReference type="Gene3D" id="3.40.30.10">
    <property type="entry name" value="Glutaredoxin"/>
    <property type="match status" value="1"/>
</dbReference>
<reference evidence="4 5" key="1">
    <citation type="submission" date="2023-09" db="EMBL/GenBank/DDBJ databases">
        <authorList>
            <person name="Rey-Velasco X."/>
        </authorList>
    </citation>
    <scope>NUCLEOTIDE SEQUENCE [LARGE SCALE GENOMIC DNA]</scope>
    <source>
        <strain evidence="4 5">W242</strain>
    </source>
</reference>
<dbReference type="PANTHER" id="PTHR15337">
    <property type="entry name" value="ANTERIOR GRADIENT PROTEIN-RELATED"/>
    <property type="match status" value="1"/>
</dbReference>
<comment type="caution">
    <text evidence="4">The sequence shown here is derived from an EMBL/GenBank/DDBJ whole genome shotgun (WGS) entry which is preliminary data.</text>
</comment>
<proteinExistence type="predicted"/>
<protein>
    <submittedName>
        <fullName evidence="4">Thioredoxin family protein</fullName>
    </submittedName>
</protein>
<keyword evidence="5" id="KW-1185">Reference proteome</keyword>
<name>A0ABU2YCV0_9FLAO</name>
<evidence type="ECO:0000313" key="5">
    <source>
        <dbReference type="Proteomes" id="UP001254488"/>
    </source>
</evidence>
<dbReference type="Pfam" id="PF13899">
    <property type="entry name" value="Thioredoxin_7"/>
    <property type="match status" value="1"/>
</dbReference>
<accession>A0ABU2YCV0</accession>
<feature type="signal peptide" evidence="2">
    <location>
        <begin position="1"/>
        <end position="20"/>
    </location>
</feature>
<evidence type="ECO:0000313" key="4">
    <source>
        <dbReference type="EMBL" id="MDT0555085.1"/>
    </source>
</evidence>
<dbReference type="SUPFAM" id="SSF52833">
    <property type="entry name" value="Thioredoxin-like"/>
    <property type="match status" value="1"/>
</dbReference>
<sequence>MNRFIAILIVLLVSNSVVTAQEEASSLNWLNNLKEAKQFAKKENKPILLYFTGSDWCSPCKMLKKDFFESSAFVEKSSAFVMVMIDYPRRVDILTEEQLEYNKGIVAEYNKTKTFPNLMVLNPKGKILDNISGYSSLRDTSNHFAFINKYSGKVK</sequence>
<dbReference type="InterPro" id="IPR036249">
    <property type="entry name" value="Thioredoxin-like_sf"/>
</dbReference>
<evidence type="ECO:0000259" key="3">
    <source>
        <dbReference type="PROSITE" id="PS51352"/>
    </source>
</evidence>
<feature type="chain" id="PRO_5045450448" evidence="2">
    <location>
        <begin position="21"/>
        <end position="155"/>
    </location>
</feature>
<keyword evidence="1 2" id="KW-0732">Signal</keyword>
<dbReference type="InterPro" id="IPR013766">
    <property type="entry name" value="Thioredoxin_domain"/>
</dbReference>
<evidence type="ECO:0000256" key="2">
    <source>
        <dbReference type="SAM" id="SignalP"/>
    </source>
</evidence>
<evidence type="ECO:0000256" key="1">
    <source>
        <dbReference type="ARBA" id="ARBA00022729"/>
    </source>
</evidence>
<gene>
    <name evidence="4" type="ORF">RM538_03655</name>
</gene>
<dbReference type="Proteomes" id="UP001254488">
    <property type="component" value="Unassembled WGS sequence"/>
</dbReference>
<dbReference type="PANTHER" id="PTHR15337:SF11">
    <property type="entry name" value="THIOREDOXIN DOMAIN-CONTAINING PROTEIN"/>
    <property type="match status" value="1"/>
</dbReference>
<feature type="domain" description="Thioredoxin" evidence="3">
    <location>
        <begin position="11"/>
        <end position="152"/>
    </location>
</feature>
<dbReference type="PROSITE" id="PS51352">
    <property type="entry name" value="THIOREDOXIN_2"/>
    <property type="match status" value="1"/>
</dbReference>
<dbReference type="EMBL" id="JAVRHZ010000001">
    <property type="protein sequence ID" value="MDT0555085.1"/>
    <property type="molecule type" value="Genomic_DNA"/>
</dbReference>